<reference evidence="2" key="1">
    <citation type="submission" date="2016-06" db="EMBL/GenBank/DDBJ databases">
        <title>Parallel loss of symbiosis genes in relatives of nitrogen-fixing non-legume Parasponia.</title>
        <authorList>
            <person name="Van Velzen R."/>
            <person name="Holmer R."/>
            <person name="Bu F."/>
            <person name="Rutten L."/>
            <person name="Van Zeijl A."/>
            <person name="Liu W."/>
            <person name="Santuari L."/>
            <person name="Cao Q."/>
            <person name="Sharma T."/>
            <person name="Shen D."/>
            <person name="Roswanjaya Y."/>
            <person name="Wardhani T."/>
            <person name="Kalhor M.S."/>
            <person name="Jansen J."/>
            <person name="Van den Hoogen J."/>
            <person name="Gungor B."/>
            <person name="Hartog M."/>
            <person name="Hontelez J."/>
            <person name="Verver J."/>
            <person name="Yang W.-C."/>
            <person name="Schijlen E."/>
            <person name="Repin R."/>
            <person name="Schilthuizen M."/>
            <person name="Schranz E."/>
            <person name="Heidstra R."/>
            <person name="Miyata K."/>
            <person name="Fedorova E."/>
            <person name="Kohlen W."/>
            <person name="Bisseling T."/>
            <person name="Smit S."/>
            <person name="Geurts R."/>
        </authorList>
    </citation>
    <scope>NUCLEOTIDE SEQUENCE [LARGE SCALE GENOMIC DNA]</scope>
    <source>
        <strain evidence="2">cv. WU1-14</strain>
    </source>
</reference>
<dbReference type="EMBL" id="JXTB01000671">
    <property type="protein sequence ID" value="PON34243.1"/>
    <property type="molecule type" value="Genomic_DNA"/>
</dbReference>
<gene>
    <name evidence="1" type="ORF">PanWU01x14_345960</name>
</gene>
<dbReference type="OrthoDB" id="10466699at2759"/>
<evidence type="ECO:0000313" key="1">
    <source>
        <dbReference type="EMBL" id="PON34243.1"/>
    </source>
</evidence>
<comment type="caution">
    <text evidence="1">The sequence shown here is derived from an EMBL/GenBank/DDBJ whole genome shotgun (WGS) entry which is preliminary data.</text>
</comment>
<dbReference type="Proteomes" id="UP000237105">
    <property type="component" value="Unassembled WGS sequence"/>
</dbReference>
<protein>
    <submittedName>
        <fullName evidence="1">Uncharacterized protein</fullName>
    </submittedName>
</protein>
<accession>A0A2P5ACG6</accession>
<name>A0A2P5ACG6_PARAD</name>
<organism evidence="1 2">
    <name type="scientific">Parasponia andersonii</name>
    <name type="common">Sponia andersonii</name>
    <dbReference type="NCBI Taxonomy" id="3476"/>
    <lineage>
        <taxon>Eukaryota</taxon>
        <taxon>Viridiplantae</taxon>
        <taxon>Streptophyta</taxon>
        <taxon>Embryophyta</taxon>
        <taxon>Tracheophyta</taxon>
        <taxon>Spermatophyta</taxon>
        <taxon>Magnoliopsida</taxon>
        <taxon>eudicotyledons</taxon>
        <taxon>Gunneridae</taxon>
        <taxon>Pentapetalae</taxon>
        <taxon>rosids</taxon>
        <taxon>fabids</taxon>
        <taxon>Rosales</taxon>
        <taxon>Cannabaceae</taxon>
        <taxon>Parasponia</taxon>
    </lineage>
</organism>
<evidence type="ECO:0000313" key="2">
    <source>
        <dbReference type="Proteomes" id="UP000237105"/>
    </source>
</evidence>
<dbReference type="AlphaFoldDB" id="A0A2P5ACG6"/>
<sequence>MEVYQWWWEVKKEGLWAFDTWTMKAGPSIGSDDDEEDIETRHRT</sequence>
<proteinExistence type="predicted"/>
<keyword evidence="2" id="KW-1185">Reference proteome</keyword>